<dbReference type="AlphaFoldDB" id="A0A1N6GNH4"/>
<dbReference type="RefSeq" id="WP_074256638.1">
    <property type="nucleotide sequence ID" value="NZ_FSRL01000001.1"/>
</dbReference>
<feature type="chain" id="PRO_5009936234" evidence="1">
    <location>
        <begin position="32"/>
        <end position="408"/>
    </location>
</feature>
<dbReference type="PROSITE" id="PS51318">
    <property type="entry name" value="TAT"/>
    <property type="match status" value="1"/>
</dbReference>
<dbReference type="Pfam" id="PF07394">
    <property type="entry name" value="DUF1501"/>
    <property type="match status" value="1"/>
</dbReference>
<keyword evidence="1" id="KW-0732">Signal</keyword>
<sequence length="408" mass="43434">MSKLLMTRRRFLATTGCSVAASPLLTPMAFASAPWDTRLVVLILRGAMDGLDVVRPVGDPSFAATRPTLAAGDGLPLDGFFTLHPALAPLHPLWAKGELGFAHAVSTPYRDKRSHFDGQDLLEAGTGFDVTTGAARDGWLNRMLQAVPGLEADTAYAIGREELLLLAGAAPVANWSPGTRLELSPQARRLIELVYEEHPVYQAAVLEALELTEDIAAAEALRAATGEDEADTEMQAMMDEAPGNAAHMQMAEFAVDRLRGDTRIAAFSLGGWDTHGNQANTLPRALRQLSDVIGLLHAGLGPLWGKTGVLAMTEFGRTVRENGSRGTDHGTGGLMVMAGGALRGGKVHGRWPGLEEAALYDRRDLMPTEDVRAYAARAMEGLFGLSGTVLSGSVFPGLDFSAAPRLVF</sequence>
<feature type="signal peptide" evidence="1">
    <location>
        <begin position="1"/>
        <end position="31"/>
    </location>
</feature>
<accession>A0A1N6GNH4</accession>
<dbReference type="EMBL" id="FSRL01000001">
    <property type="protein sequence ID" value="SIO09076.1"/>
    <property type="molecule type" value="Genomic_DNA"/>
</dbReference>
<evidence type="ECO:0000313" key="2">
    <source>
        <dbReference type="EMBL" id="SIO09076.1"/>
    </source>
</evidence>
<dbReference type="PANTHER" id="PTHR43737:SF1">
    <property type="entry name" value="DUF1501 DOMAIN-CONTAINING PROTEIN"/>
    <property type="match status" value="1"/>
</dbReference>
<protein>
    <submittedName>
        <fullName evidence="2">Uncharacterized conserved protein, DUF1501 family</fullName>
    </submittedName>
</protein>
<gene>
    <name evidence="2" type="ORF">SAMN05444002_2642</name>
</gene>
<keyword evidence="3" id="KW-1185">Reference proteome</keyword>
<dbReference type="STRING" id="1217970.SAMN05444002_2642"/>
<dbReference type="PANTHER" id="PTHR43737">
    <property type="entry name" value="BLL7424 PROTEIN"/>
    <property type="match status" value="1"/>
</dbReference>
<dbReference type="Proteomes" id="UP000184932">
    <property type="component" value="Unassembled WGS sequence"/>
</dbReference>
<dbReference type="InterPro" id="IPR006311">
    <property type="entry name" value="TAT_signal"/>
</dbReference>
<name>A0A1N6GNH4_9RHOB</name>
<organism evidence="2 3">
    <name type="scientific">Vannielia litorea</name>
    <dbReference type="NCBI Taxonomy" id="1217970"/>
    <lineage>
        <taxon>Bacteria</taxon>
        <taxon>Pseudomonadati</taxon>
        <taxon>Pseudomonadota</taxon>
        <taxon>Alphaproteobacteria</taxon>
        <taxon>Rhodobacterales</taxon>
        <taxon>Paracoccaceae</taxon>
        <taxon>Vannielia</taxon>
    </lineage>
</organism>
<reference evidence="3" key="1">
    <citation type="submission" date="2016-11" db="EMBL/GenBank/DDBJ databases">
        <authorList>
            <person name="Varghese N."/>
            <person name="Submissions S."/>
        </authorList>
    </citation>
    <scope>NUCLEOTIDE SEQUENCE [LARGE SCALE GENOMIC DNA]</scope>
    <source>
        <strain evidence="3">DSM 29440</strain>
    </source>
</reference>
<dbReference type="InterPro" id="IPR010869">
    <property type="entry name" value="DUF1501"/>
</dbReference>
<evidence type="ECO:0000313" key="3">
    <source>
        <dbReference type="Proteomes" id="UP000184932"/>
    </source>
</evidence>
<evidence type="ECO:0000256" key="1">
    <source>
        <dbReference type="SAM" id="SignalP"/>
    </source>
</evidence>
<proteinExistence type="predicted"/>